<dbReference type="GO" id="GO:0034220">
    <property type="term" value="P:monoatomic ion transmembrane transport"/>
    <property type="evidence" value="ECO:0007669"/>
    <property type="project" value="UniProtKB-KW"/>
</dbReference>
<evidence type="ECO:0000259" key="11">
    <source>
        <dbReference type="PROSITE" id="PS51201"/>
    </source>
</evidence>
<evidence type="ECO:0000256" key="4">
    <source>
        <dbReference type="ARBA" id="ARBA00022692"/>
    </source>
</evidence>
<evidence type="ECO:0000256" key="3">
    <source>
        <dbReference type="ARBA" id="ARBA00022448"/>
    </source>
</evidence>
<accession>A0AA42AQR5</accession>
<keyword evidence="5 10" id="KW-1133">Transmembrane helix</keyword>
<evidence type="ECO:0000256" key="6">
    <source>
        <dbReference type="ARBA" id="ARBA00023065"/>
    </source>
</evidence>
<evidence type="ECO:0000256" key="10">
    <source>
        <dbReference type="SAM" id="Phobius"/>
    </source>
</evidence>
<feature type="domain" description="RCK N-terminal" evidence="11">
    <location>
        <begin position="448"/>
        <end position="561"/>
    </location>
</feature>
<dbReference type="InterPro" id="IPR010420">
    <property type="entry name" value="CASTOR/POLLUX/SYM8_dom"/>
</dbReference>
<keyword evidence="9" id="KW-0407">Ion channel</keyword>
<keyword evidence="3" id="KW-0813">Transport</keyword>
<comment type="similarity">
    <text evidence="2">Belongs to the castor/pollux (TC 1.A.1.23) family.</text>
</comment>
<protein>
    <recommendedName>
        <fullName evidence="11">RCK N-terminal domain-containing protein</fullName>
    </recommendedName>
</protein>
<dbReference type="Proteomes" id="UP001177140">
    <property type="component" value="Unassembled WGS sequence"/>
</dbReference>
<dbReference type="InterPro" id="IPR036291">
    <property type="entry name" value="NAD(P)-bd_dom_sf"/>
</dbReference>
<feature type="domain" description="RCK N-terminal" evidence="11">
    <location>
        <begin position="166"/>
        <end position="307"/>
    </location>
</feature>
<evidence type="ECO:0000256" key="8">
    <source>
        <dbReference type="ARBA" id="ARBA00023242"/>
    </source>
</evidence>
<dbReference type="AlphaFoldDB" id="A0AA42AQR5"/>
<feature type="transmembrane region" description="Helical" evidence="10">
    <location>
        <begin position="125"/>
        <end position="149"/>
    </location>
</feature>
<dbReference type="Pfam" id="PF06241">
    <property type="entry name" value="Castor_Poll_mid"/>
    <property type="match status" value="1"/>
</dbReference>
<comment type="caution">
    <text evidence="12">The sequence shown here is derived from an EMBL/GenBank/DDBJ whole genome shotgun (WGS) entry which is preliminary data.</text>
</comment>
<evidence type="ECO:0000256" key="7">
    <source>
        <dbReference type="ARBA" id="ARBA00023136"/>
    </source>
</evidence>
<dbReference type="PANTHER" id="PTHR31563:SF10">
    <property type="entry name" value="ION CHANNEL POLLUX-RELATED"/>
    <property type="match status" value="1"/>
</dbReference>
<dbReference type="PANTHER" id="PTHR31563">
    <property type="entry name" value="ION CHANNEL POLLUX-RELATED"/>
    <property type="match status" value="1"/>
</dbReference>
<evidence type="ECO:0000256" key="2">
    <source>
        <dbReference type="ARBA" id="ARBA00008577"/>
    </source>
</evidence>
<reference evidence="12" key="1">
    <citation type="submission" date="2022-03" db="EMBL/GenBank/DDBJ databases">
        <title>A functionally conserved STORR gene fusion in Papaver species that diverged 16.8 million years ago.</title>
        <authorList>
            <person name="Catania T."/>
        </authorList>
    </citation>
    <scope>NUCLEOTIDE SEQUENCE</scope>
    <source>
        <strain evidence="12">S-191538</strain>
    </source>
</reference>
<comment type="subcellular location">
    <subcellularLocation>
        <location evidence="1">Nucleus membrane</location>
        <topology evidence="1">Multi-pass membrane protein</topology>
    </subcellularLocation>
</comment>
<dbReference type="InterPro" id="IPR003148">
    <property type="entry name" value="RCK_N"/>
</dbReference>
<keyword evidence="13" id="KW-1185">Reference proteome</keyword>
<keyword evidence="4 10" id="KW-0812">Transmembrane</keyword>
<evidence type="ECO:0000313" key="13">
    <source>
        <dbReference type="Proteomes" id="UP001177140"/>
    </source>
</evidence>
<gene>
    <name evidence="12" type="ORF">MKW94_021944</name>
</gene>
<dbReference type="Pfam" id="PF22614">
    <property type="entry name" value="Slo-like_RCK"/>
    <property type="match status" value="1"/>
</dbReference>
<feature type="non-terminal residue" evidence="12">
    <location>
        <position position="1"/>
    </location>
</feature>
<organism evidence="12 13">
    <name type="scientific">Papaver nudicaule</name>
    <name type="common">Iceland poppy</name>
    <dbReference type="NCBI Taxonomy" id="74823"/>
    <lineage>
        <taxon>Eukaryota</taxon>
        <taxon>Viridiplantae</taxon>
        <taxon>Streptophyta</taxon>
        <taxon>Embryophyta</taxon>
        <taxon>Tracheophyta</taxon>
        <taxon>Spermatophyta</taxon>
        <taxon>Magnoliopsida</taxon>
        <taxon>Ranunculales</taxon>
        <taxon>Papaveraceae</taxon>
        <taxon>Papaveroideae</taxon>
        <taxon>Papaver</taxon>
    </lineage>
</organism>
<dbReference type="EMBL" id="JAJJMA010202909">
    <property type="protein sequence ID" value="MCL7039582.1"/>
    <property type="molecule type" value="Genomic_DNA"/>
</dbReference>
<dbReference type="SUPFAM" id="SSF81324">
    <property type="entry name" value="Voltage-gated potassium channels"/>
    <property type="match status" value="1"/>
</dbReference>
<dbReference type="InterPro" id="IPR044849">
    <property type="entry name" value="CASTOR/POLLUX/SYM8-like"/>
</dbReference>
<evidence type="ECO:0000256" key="1">
    <source>
        <dbReference type="ARBA" id="ARBA00004232"/>
    </source>
</evidence>
<keyword evidence="8" id="KW-0539">Nucleus</keyword>
<evidence type="ECO:0000256" key="5">
    <source>
        <dbReference type="ARBA" id="ARBA00022989"/>
    </source>
</evidence>
<dbReference type="GO" id="GO:0006813">
    <property type="term" value="P:potassium ion transport"/>
    <property type="evidence" value="ECO:0007669"/>
    <property type="project" value="InterPro"/>
</dbReference>
<dbReference type="GO" id="GO:0031965">
    <property type="term" value="C:nuclear membrane"/>
    <property type="evidence" value="ECO:0007669"/>
    <property type="project" value="UniProtKB-SubCell"/>
</dbReference>
<keyword evidence="7 10" id="KW-0472">Membrane</keyword>
<dbReference type="Gene3D" id="3.40.50.720">
    <property type="entry name" value="NAD(P)-binding Rossmann-like Domain"/>
    <property type="match status" value="1"/>
</dbReference>
<feature type="transmembrane region" description="Helical" evidence="10">
    <location>
        <begin position="72"/>
        <end position="93"/>
    </location>
</feature>
<keyword evidence="6" id="KW-0406">Ion transport</keyword>
<dbReference type="PROSITE" id="PS51201">
    <property type="entry name" value="RCK_N"/>
    <property type="match status" value="2"/>
</dbReference>
<evidence type="ECO:0000313" key="12">
    <source>
        <dbReference type="EMBL" id="MCL7039582.1"/>
    </source>
</evidence>
<evidence type="ECO:0000256" key="9">
    <source>
        <dbReference type="ARBA" id="ARBA00023303"/>
    </source>
</evidence>
<proteinExistence type="inferred from homology"/>
<dbReference type="SUPFAM" id="SSF51735">
    <property type="entry name" value="NAD(P)-binding Rossmann-fold domains"/>
    <property type="match status" value="1"/>
</dbReference>
<name>A0AA42AQR5_PAPNU</name>
<sequence length="561" mass="61841">MYFDNANSRTVALYTVLAVLVTPLLLYVFLDYLPYAKIFLKRAEKNEEEVPLKKRVAYRVDVFFSVYPYAKLIALLFATILLIGCGGLALYAVSDGSLAEALWLTWTFIADAGNHADRVGTGPRIVSVSISSGGMLIFAMMLGLVSDAISEKVDSLRKGKSEVIESSHILILGWSDKLGSLLKQLAIANMSIGGGVVVVLAERDKEEMEMDIAKLEFDFMGTSVICRSGSPLILADLKKVSVSKARAIIVLASDENADQSDARALRVVLSLSGVKEGLSGHVVVEMSDLDNEPLVKLVGGDVIETVVAHDVIGRLMIQCALQPGLAQIWEDILGFENAEFYIKRWPQLDGLCFEDVLISFPDAVPCGVKVAANGGKIVLNPDDDYVLKEGDEVLVIAEDDDTPSLPSFCGTESTDCINWMPELLANMISWQLVRCGFFPKSETPPKYPEKILFCGWRRDIHDMIMVLEALLAQGSELWMFNEVPIEEREWKLIDGGLDISGLVNLRLVHRYGNAVIRRHLESLPLETFDSILILADESLEDSIVHSDSRSLATLLLIRDIQ</sequence>
<feature type="transmembrane region" description="Helical" evidence="10">
    <location>
        <begin position="12"/>
        <end position="33"/>
    </location>
</feature>